<feature type="region of interest" description="Disordered" evidence="1">
    <location>
        <begin position="29"/>
        <end position="49"/>
    </location>
</feature>
<organism evidence="2 3">
    <name type="scientific">Lysinibacillus parviboronicapiens</name>
    <dbReference type="NCBI Taxonomy" id="436516"/>
    <lineage>
        <taxon>Bacteria</taxon>
        <taxon>Bacillati</taxon>
        <taxon>Bacillota</taxon>
        <taxon>Bacilli</taxon>
        <taxon>Bacillales</taxon>
        <taxon>Bacillaceae</taxon>
        <taxon>Lysinibacillus</taxon>
    </lineage>
</organism>
<dbReference type="EMBL" id="JBEPSB010000007">
    <property type="protein sequence ID" value="MET4560738.1"/>
    <property type="molecule type" value="Genomic_DNA"/>
</dbReference>
<evidence type="ECO:0000313" key="2">
    <source>
        <dbReference type="EMBL" id="MET4560738.1"/>
    </source>
</evidence>
<protein>
    <submittedName>
        <fullName evidence="2">Uncharacterized protein</fullName>
    </submittedName>
</protein>
<evidence type="ECO:0000313" key="3">
    <source>
        <dbReference type="Proteomes" id="UP001549363"/>
    </source>
</evidence>
<feature type="compositionally biased region" description="Basic residues" evidence="1">
    <location>
        <begin position="34"/>
        <end position="49"/>
    </location>
</feature>
<comment type="caution">
    <text evidence="2">The sequence shown here is derived from an EMBL/GenBank/DDBJ whole genome shotgun (WGS) entry which is preliminary data.</text>
</comment>
<reference evidence="2 3" key="1">
    <citation type="submission" date="2024-06" db="EMBL/GenBank/DDBJ databases">
        <title>Sorghum-associated microbial communities from plants grown in Nebraska, USA.</title>
        <authorList>
            <person name="Schachtman D."/>
        </authorList>
    </citation>
    <scope>NUCLEOTIDE SEQUENCE [LARGE SCALE GENOMIC DNA]</scope>
    <source>
        <strain evidence="2 3">736</strain>
    </source>
</reference>
<proteinExistence type="predicted"/>
<keyword evidence="3" id="KW-1185">Reference proteome</keyword>
<sequence length="49" mass="5618">MDDLEKILATVALVATAFKAFTSGLKDIHDMMQGKKKKRRSPTKKKRRK</sequence>
<dbReference type="RefSeq" id="WP_354471621.1">
    <property type="nucleotide sequence ID" value="NZ_JBEPSB010000007.1"/>
</dbReference>
<gene>
    <name evidence="2" type="ORF">ABIA69_001882</name>
</gene>
<accession>A0ABV2PIH7</accession>
<name>A0ABV2PIH7_9BACI</name>
<dbReference type="Proteomes" id="UP001549363">
    <property type="component" value="Unassembled WGS sequence"/>
</dbReference>
<evidence type="ECO:0000256" key="1">
    <source>
        <dbReference type="SAM" id="MobiDB-lite"/>
    </source>
</evidence>